<dbReference type="EMBL" id="JZEY01000054">
    <property type="protein sequence ID" value="KKB09914.1"/>
    <property type="molecule type" value="Genomic_DNA"/>
</dbReference>
<gene>
    <name evidence="2" type="ORF">VE26_08840</name>
</gene>
<dbReference type="RefSeq" id="WP_046104605.1">
    <property type="nucleotide sequence ID" value="NZ_JZEY01000054.1"/>
</dbReference>
<feature type="compositionally biased region" description="Basic and acidic residues" evidence="1">
    <location>
        <begin position="47"/>
        <end position="60"/>
    </location>
</feature>
<dbReference type="AlphaFoldDB" id="A0A0F5FLY4"/>
<organism evidence="2 3">
    <name type="scientific">Devosia chinhatensis</name>
    <dbReference type="NCBI Taxonomy" id="429727"/>
    <lineage>
        <taxon>Bacteria</taxon>
        <taxon>Pseudomonadati</taxon>
        <taxon>Pseudomonadota</taxon>
        <taxon>Alphaproteobacteria</taxon>
        <taxon>Hyphomicrobiales</taxon>
        <taxon>Devosiaceae</taxon>
        <taxon>Devosia</taxon>
    </lineage>
</organism>
<evidence type="ECO:0000313" key="2">
    <source>
        <dbReference type="EMBL" id="KKB09914.1"/>
    </source>
</evidence>
<comment type="caution">
    <text evidence="2">The sequence shown here is derived from an EMBL/GenBank/DDBJ whole genome shotgun (WGS) entry which is preliminary data.</text>
</comment>
<dbReference type="PATRIC" id="fig|429727.3.peg.1824"/>
<sequence length="113" mass="12584">MVTNLVVEPVLPGTTHLHDFRHRPAMGERTMLPDSAARPQPSPQPRNEQRQGDRRQENARTEPPQRSSSSMFAAAIIAGALPPVPKSMEELIRRIGMSEIPQESEARLKDILA</sequence>
<evidence type="ECO:0000256" key="1">
    <source>
        <dbReference type="SAM" id="MobiDB-lite"/>
    </source>
</evidence>
<reference evidence="2 3" key="1">
    <citation type="submission" date="2015-03" db="EMBL/GenBank/DDBJ databases">
        <authorList>
            <person name="Hassan Y."/>
            <person name="Lepp D."/>
            <person name="Li X.-Z."/>
            <person name="Zhou T."/>
        </authorList>
    </citation>
    <scope>NUCLEOTIDE SEQUENCE [LARGE SCALE GENOMIC DNA]</scope>
    <source>
        <strain evidence="2 3">IPL18</strain>
    </source>
</reference>
<evidence type="ECO:0000313" key="3">
    <source>
        <dbReference type="Proteomes" id="UP000033649"/>
    </source>
</evidence>
<keyword evidence="3" id="KW-1185">Reference proteome</keyword>
<feature type="region of interest" description="Disordered" evidence="1">
    <location>
        <begin position="15"/>
        <end position="72"/>
    </location>
</feature>
<dbReference type="STRING" id="429727.VE26_08840"/>
<proteinExistence type="predicted"/>
<accession>A0A0F5FLY4</accession>
<name>A0A0F5FLY4_9HYPH</name>
<dbReference type="Proteomes" id="UP000033649">
    <property type="component" value="Unassembled WGS sequence"/>
</dbReference>
<protein>
    <submittedName>
        <fullName evidence="2">Uncharacterized protein</fullName>
    </submittedName>
</protein>
<dbReference type="OrthoDB" id="7948773at2"/>